<evidence type="ECO:0000259" key="3">
    <source>
        <dbReference type="Pfam" id="PF04561"/>
    </source>
</evidence>
<proteinExistence type="predicted"/>
<dbReference type="SUPFAM" id="SSF64484">
    <property type="entry name" value="beta and beta-prime subunits of DNA dependent RNA-polymerase"/>
    <property type="match status" value="1"/>
</dbReference>
<dbReference type="Pfam" id="PF04561">
    <property type="entry name" value="RNA_pol_Rpb2_2"/>
    <property type="match status" value="1"/>
</dbReference>
<feature type="region of interest" description="Disordered" evidence="2">
    <location>
        <begin position="177"/>
        <end position="241"/>
    </location>
</feature>
<dbReference type="AlphaFoldDB" id="A0A0S2IDR5"/>
<dbReference type="GO" id="GO:0003677">
    <property type="term" value="F:DNA binding"/>
    <property type="evidence" value="ECO:0007669"/>
    <property type="project" value="InterPro"/>
</dbReference>
<dbReference type="GO" id="GO:0003899">
    <property type="term" value="F:DNA-directed RNA polymerase activity"/>
    <property type="evidence" value="ECO:0007669"/>
    <property type="project" value="UniProtKB-EC"/>
</dbReference>
<organism evidence="4">
    <name type="scientific">Stephanosphaera pluvialis</name>
    <dbReference type="NCBI Taxonomy" id="51712"/>
    <lineage>
        <taxon>Eukaryota</taxon>
        <taxon>Viridiplantae</taxon>
        <taxon>Chlorophyta</taxon>
        <taxon>core chlorophytes</taxon>
        <taxon>Chlorophyceae</taxon>
        <taxon>CS clade</taxon>
        <taxon>Chlamydomonadales</taxon>
        <taxon>Haematococcaceae</taxon>
        <taxon>Stephanosphaera</taxon>
    </lineage>
</organism>
<protein>
    <submittedName>
        <fullName evidence="4">Beta subunit of RNA polymerase</fullName>
    </submittedName>
</protein>
<sequence>MCAASILAKRAHKNYNRKAVKWIYIGNIPLMTKRGHFILNGAARVIVNQIIRSPGVYYQQKIYENYPEKWSQKPDETYKRFYADLICMRGTWLRIEMDKENKVWAQMKKGPKIPMYWFLLAMGLTETKILKTITDSSKLLKTFSSNFLYKHGNKTQNLTLNFPSMASLPPLDGRAASLPIGQRPMPLDGRGRPSRPLRNYLPPSMGSQRDPALLRRAAGRNYLPPSGDRNFGGASAKGRWA</sequence>
<dbReference type="InterPro" id="IPR007642">
    <property type="entry name" value="RNA_pol_Rpb2_2"/>
</dbReference>
<dbReference type="GO" id="GO:0006351">
    <property type="term" value="P:DNA-templated transcription"/>
    <property type="evidence" value="ECO:0007669"/>
    <property type="project" value="InterPro"/>
</dbReference>
<feature type="non-terminal residue" evidence="4">
    <location>
        <position position="241"/>
    </location>
</feature>
<geneLocation type="chloroplast" evidence="4"/>
<evidence type="ECO:0000256" key="1">
    <source>
        <dbReference type="ARBA" id="ARBA00048552"/>
    </source>
</evidence>
<feature type="domain" description="RNA polymerase Rpb2" evidence="3">
    <location>
        <begin position="52"/>
        <end position="161"/>
    </location>
</feature>
<dbReference type="EMBL" id="KT625358">
    <property type="protein sequence ID" value="ALO21675.1"/>
    <property type="molecule type" value="Genomic_DNA"/>
</dbReference>
<accession>A0A0S2IDR5</accession>
<dbReference type="InterPro" id="IPR037034">
    <property type="entry name" value="RNA_pol_Rpb2_2_sf"/>
</dbReference>
<keyword evidence="4" id="KW-0150">Chloroplast</keyword>
<gene>
    <name evidence="4" type="primary">rpoBb</name>
</gene>
<dbReference type="Gene3D" id="3.90.1110.10">
    <property type="entry name" value="RNA polymerase Rpb2, domain 2"/>
    <property type="match status" value="1"/>
</dbReference>
<name>A0A0S2IDR5_9CHLO</name>
<evidence type="ECO:0000256" key="2">
    <source>
        <dbReference type="SAM" id="MobiDB-lite"/>
    </source>
</evidence>
<keyword evidence="4" id="KW-0934">Plastid</keyword>
<evidence type="ECO:0000313" key="4">
    <source>
        <dbReference type="EMBL" id="ALO21675.1"/>
    </source>
</evidence>
<comment type="catalytic activity">
    <reaction evidence="1">
        <text>RNA(n) + a ribonucleoside 5'-triphosphate = RNA(n+1) + diphosphate</text>
        <dbReference type="Rhea" id="RHEA:21248"/>
        <dbReference type="Rhea" id="RHEA-COMP:14527"/>
        <dbReference type="Rhea" id="RHEA-COMP:17342"/>
        <dbReference type="ChEBI" id="CHEBI:33019"/>
        <dbReference type="ChEBI" id="CHEBI:61557"/>
        <dbReference type="ChEBI" id="CHEBI:140395"/>
        <dbReference type="EC" id="2.7.7.6"/>
    </reaction>
</comment>
<reference evidence="4" key="1">
    <citation type="journal article" date="2015" name="BMC Evol. Biol.">
        <title>Chloroplast phylogenomic analysis of chlorophyte green algae identifies a novel lineage sister to the Sphaeropleales (Chlorophyceae).</title>
        <authorList>
            <person name="Lemieux C."/>
            <person name="Vincent A.T."/>
            <person name="Labarre A."/>
            <person name="Otis C."/>
            <person name="Turmel M."/>
        </authorList>
    </citation>
    <scope>NUCLEOTIDE SEQUENCE</scope>
</reference>